<dbReference type="EMBL" id="CP017560">
    <property type="protein sequence ID" value="AOV07115.1"/>
    <property type="molecule type" value="Genomic_DNA"/>
</dbReference>
<accession>A0A1D8JEH1</accession>
<reference evidence="1 2" key="1">
    <citation type="submission" date="2016-09" db="EMBL/GenBank/DDBJ databases">
        <title>Complete genome sequence of the Lysinibacillus sphaericus LMG 22257, a specie of Bacillus with ureolytic activity that can effectively biodeposit calcium carbonate.</title>
        <authorList>
            <person name="Yan W."/>
        </authorList>
    </citation>
    <scope>NUCLEOTIDE SEQUENCE [LARGE SCALE GENOMIC DNA]</scope>
    <source>
        <strain evidence="1 2">LMG 22257</strain>
    </source>
</reference>
<dbReference type="AlphaFoldDB" id="A0A1D8JEH1"/>
<dbReference type="KEGG" id="surl:BI350_05870"/>
<organism evidence="1 2">
    <name type="scientific">Sporosarcina ureilytica</name>
    <dbReference type="NCBI Taxonomy" id="298596"/>
    <lineage>
        <taxon>Bacteria</taxon>
        <taxon>Bacillati</taxon>
        <taxon>Bacillota</taxon>
        <taxon>Bacilli</taxon>
        <taxon>Bacillales</taxon>
        <taxon>Caryophanaceae</taxon>
        <taxon>Sporosarcina</taxon>
    </lineage>
</organism>
<evidence type="ECO:0000313" key="1">
    <source>
        <dbReference type="EMBL" id="AOV07115.1"/>
    </source>
</evidence>
<proteinExistence type="predicted"/>
<gene>
    <name evidence="1" type="ORF">BI350_05870</name>
</gene>
<dbReference type="Proteomes" id="UP000185746">
    <property type="component" value="Chromosome"/>
</dbReference>
<dbReference type="RefSeq" id="WP_075527241.1">
    <property type="nucleotide sequence ID" value="NZ_CP017560.1"/>
</dbReference>
<sequence length="101" mass="11797">MKDFNSKTISSIQFTVVERFIKNFEQQKIEIEQLLTMTQTSIFSNSHHFHLQNVLDMSYKPFSNGQGILYLHTNEGVFSFLISTNPAQFIQSYQLLTSRDK</sequence>
<keyword evidence="2" id="KW-1185">Reference proteome</keyword>
<name>A0A1D8JEH1_9BACL</name>
<evidence type="ECO:0000313" key="2">
    <source>
        <dbReference type="Proteomes" id="UP000185746"/>
    </source>
</evidence>
<protein>
    <submittedName>
        <fullName evidence="1">Uncharacterized protein</fullName>
    </submittedName>
</protein>